<comment type="pathway">
    <text evidence="5 8">Amino-acid biosynthesis; L-lysine biosynthesis via DAP pathway; L-lysine from DL-2,6-diaminopimelate: step 1/1.</text>
</comment>
<comment type="caution">
    <text evidence="10">The sequence shown here is derived from an EMBL/GenBank/DDBJ whole genome shotgun (WGS) entry which is preliminary data.</text>
</comment>
<comment type="similarity">
    <text evidence="5">Belongs to the Orn/Lys/Arg decarboxylase class-II family. LysA subfamily.</text>
</comment>
<sequence length="433" mass="47160">MNLPESLSVRGGHLYCGDADCVVLAERYGTPLYITNENHITGNFRRYEAALKKYTGKVQLLYAAKANENPVIIRSLAREGAGADVFSLGEMRAALEAGIPAGILLFNGSSKTQEDLRAAIEKGIMISVDSIDELRQIDAISKELKKTVRIGFRVNPAIEVPTHPKIATGIKNSKFGIPAEMILDAYREALKMEYVIPVGMHCHIGSQILEIPPFAIACGVIMKVADEVTKIGVKLEFIDFGGGLGIPYHREGTVDKAPTPEEYAAAVMPVFLEGCKKAGISPAFWVEPGRWMVGESTILLTKVNSVKKVHKTFVNVDAGFNLLIRPAMYDSWHEVVVANKADQPADGTYTVTGPICETGDIFAADRRLPAVEAGDLIAVLDAGAYGYAMSSQYNSRPRCPEVLVNGGNAELMRRAETYEDMTACVVIPSWHRK</sequence>
<dbReference type="PRINTS" id="PR01181">
    <property type="entry name" value="DAPDCRBXLASE"/>
</dbReference>
<dbReference type="HAMAP" id="MF_02120">
    <property type="entry name" value="LysA"/>
    <property type="match status" value="1"/>
</dbReference>
<proteinExistence type="inferred from homology"/>
<evidence type="ECO:0000256" key="6">
    <source>
        <dbReference type="NCBIfam" id="TIGR01048"/>
    </source>
</evidence>
<dbReference type="InterPro" id="IPR009006">
    <property type="entry name" value="Ala_racemase/Decarboxylase_C"/>
</dbReference>
<dbReference type="RefSeq" id="WP_095642044.1">
    <property type="nucleotide sequence ID" value="NZ_LMVO01000012.1"/>
</dbReference>
<feature type="binding site" evidence="5">
    <location>
        <position position="385"/>
    </location>
    <ligand>
        <name>pyridoxal 5'-phosphate</name>
        <dbReference type="ChEBI" id="CHEBI:597326"/>
    </ligand>
</feature>
<feature type="binding site" evidence="5">
    <location>
        <position position="357"/>
    </location>
    <ligand>
        <name>substrate</name>
    </ligand>
</feature>
<keyword evidence="5" id="KW-0028">Amino-acid biosynthesis</keyword>
<dbReference type="InterPro" id="IPR022644">
    <property type="entry name" value="De-COase2_N"/>
</dbReference>
<organism evidence="10 11">
    <name type="scientific">Methanocorpusculum parvum</name>
    <dbReference type="NCBI Taxonomy" id="2193"/>
    <lineage>
        <taxon>Archaea</taxon>
        <taxon>Methanobacteriati</taxon>
        <taxon>Methanobacteriota</taxon>
        <taxon>Stenosarchaea group</taxon>
        <taxon>Methanomicrobia</taxon>
        <taxon>Methanomicrobiales</taxon>
        <taxon>Methanocorpusculaceae</taxon>
        <taxon>Methanocorpusculum</taxon>
    </lineage>
</organism>
<gene>
    <name evidence="5" type="primary">lysA</name>
    <name evidence="10" type="ORF">ASJ83_02175</name>
</gene>
<keyword evidence="2 5" id="KW-0210">Decarboxylase</keyword>
<evidence type="ECO:0000256" key="8">
    <source>
        <dbReference type="RuleBase" id="RU003738"/>
    </source>
</evidence>
<feature type="binding site" evidence="5">
    <location>
        <position position="325"/>
    </location>
    <ligand>
        <name>substrate</name>
    </ligand>
</feature>
<dbReference type="InterPro" id="IPR000183">
    <property type="entry name" value="Orn/DAP/Arg_de-COase"/>
</dbReference>
<comment type="catalytic activity">
    <reaction evidence="5 8">
        <text>meso-2,6-diaminopimelate + H(+) = L-lysine + CO2</text>
        <dbReference type="Rhea" id="RHEA:15101"/>
        <dbReference type="ChEBI" id="CHEBI:15378"/>
        <dbReference type="ChEBI" id="CHEBI:16526"/>
        <dbReference type="ChEBI" id="CHEBI:32551"/>
        <dbReference type="ChEBI" id="CHEBI:57791"/>
        <dbReference type="EC" id="4.1.1.20"/>
    </reaction>
</comment>
<dbReference type="PANTHER" id="PTHR43727:SF2">
    <property type="entry name" value="GROUP IV DECARBOXYLASE"/>
    <property type="match status" value="1"/>
</dbReference>
<dbReference type="SUPFAM" id="SSF50621">
    <property type="entry name" value="Alanine racemase C-terminal domain-like"/>
    <property type="match status" value="1"/>
</dbReference>
<dbReference type="NCBIfam" id="TIGR01048">
    <property type="entry name" value="lysA"/>
    <property type="match status" value="1"/>
</dbReference>
<evidence type="ECO:0000313" key="10">
    <source>
        <dbReference type="EMBL" id="PAV09408.1"/>
    </source>
</evidence>
<reference evidence="10 11" key="1">
    <citation type="journal article" date="2017" name="BMC Genomics">
        <title>Genomic analysis of methanogenic archaea reveals a shift towards energy conservation.</title>
        <authorList>
            <person name="Gilmore S.P."/>
            <person name="Henske J.K."/>
            <person name="Sexton J.A."/>
            <person name="Solomon K.V."/>
            <person name="Seppala S."/>
            <person name="Yoo J.I."/>
            <person name="Huyett L.M."/>
            <person name="Pressman A."/>
            <person name="Cogan J.Z."/>
            <person name="Kivenson V."/>
            <person name="Peng X."/>
            <person name="Tan Y."/>
            <person name="Valentine D.L."/>
            <person name="O'Malley M.A."/>
        </authorList>
    </citation>
    <scope>NUCLEOTIDE SEQUENCE [LARGE SCALE GENOMIC DNA]</scope>
    <source>
        <strain evidence="10 11">XII</strain>
    </source>
</reference>
<dbReference type="InterPro" id="IPR029066">
    <property type="entry name" value="PLP-binding_barrel"/>
</dbReference>
<keyword evidence="5 8" id="KW-0457">Lysine biosynthesis</keyword>
<dbReference type="Pfam" id="PF02784">
    <property type="entry name" value="Orn_Arg_deC_N"/>
    <property type="match status" value="1"/>
</dbReference>
<dbReference type="GO" id="GO:0008836">
    <property type="term" value="F:diaminopimelate decarboxylase activity"/>
    <property type="evidence" value="ECO:0007669"/>
    <property type="project" value="UniProtKB-UniRule"/>
</dbReference>
<dbReference type="AlphaFoldDB" id="A0AAX0Q7W7"/>
<dbReference type="PANTHER" id="PTHR43727">
    <property type="entry name" value="DIAMINOPIMELATE DECARBOXYLASE"/>
    <property type="match status" value="1"/>
</dbReference>
<evidence type="ECO:0000256" key="4">
    <source>
        <dbReference type="ARBA" id="ARBA00023239"/>
    </source>
</evidence>
<feature type="active site" description="Proton donor" evidence="7">
    <location>
        <position position="356"/>
    </location>
</feature>
<dbReference type="PRINTS" id="PR01179">
    <property type="entry name" value="ODADCRBXLASE"/>
</dbReference>
<keyword evidence="3 5" id="KW-0663">Pyridoxal phosphate</keyword>
<dbReference type="PROSITE" id="PS00878">
    <property type="entry name" value="ODR_DC_2_1"/>
    <property type="match status" value="1"/>
</dbReference>
<dbReference type="CDD" id="cd06828">
    <property type="entry name" value="PLPDE_III_DapDC"/>
    <property type="match status" value="1"/>
</dbReference>
<evidence type="ECO:0000256" key="5">
    <source>
        <dbReference type="HAMAP-Rule" id="MF_02120"/>
    </source>
</evidence>
<dbReference type="FunFam" id="3.20.20.10:FF:000003">
    <property type="entry name" value="Diaminopimelate decarboxylase"/>
    <property type="match status" value="1"/>
</dbReference>
<name>A0AAX0Q7W7_9EURY</name>
<keyword evidence="4 5" id="KW-0456">Lyase</keyword>
<feature type="binding site" evidence="5">
    <location>
        <position position="385"/>
    </location>
    <ligand>
        <name>substrate</name>
    </ligand>
</feature>
<dbReference type="EMBL" id="LMVO01000012">
    <property type="protein sequence ID" value="PAV09408.1"/>
    <property type="molecule type" value="Genomic_DNA"/>
</dbReference>
<dbReference type="InterPro" id="IPR022653">
    <property type="entry name" value="De-COase2_pyr-phos_BS"/>
</dbReference>
<evidence type="ECO:0000256" key="1">
    <source>
        <dbReference type="ARBA" id="ARBA00001933"/>
    </source>
</evidence>
<evidence type="ECO:0000259" key="9">
    <source>
        <dbReference type="Pfam" id="PF02784"/>
    </source>
</evidence>
<comment type="subunit">
    <text evidence="5">Homodimer.</text>
</comment>
<dbReference type="Gene3D" id="2.40.37.10">
    <property type="entry name" value="Lyase, Ornithine Decarboxylase, Chain A, domain 1"/>
    <property type="match status" value="1"/>
</dbReference>
<feature type="modified residue" description="N6-(pyridoxal phosphate)lysine" evidence="5 7">
    <location>
        <position position="65"/>
    </location>
</feature>
<dbReference type="EC" id="4.1.1.20" evidence="5 6"/>
<feature type="binding site" evidence="5">
    <location>
        <position position="290"/>
    </location>
    <ligand>
        <name>substrate</name>
    </ligand>
</feature>
<feature type="domain" description="Orn/DAP/Arg decarboxylase 2 N-terminal" evidence="9">
    <location>
        <begin position="45"/>
        <end position="293"/>
    </location>
</feature>
<dbReference type="GO" id="GO:0030170">
    <property type="term" value="F:pyridoxal phosphate binding"/>
    <property type="evidence" value="ECO:0007669"/>
    <property type="project" value="UniProtKB-UniRule"/>
</dbReference>
<comment type="cofactor">
    <cofactor evidence="1 5 7 8">
        <name>pyridoxal 5'-phosphate</name>
        <dbReference type="ChEBI" id="CHEBI:597326"/>
    </cofactor>
</comment>
<keyword evidence="11" id="KW-1185">Reference proteome</keyword>
<feature type="binding site" evidence="5">
    <location>
        <position position="329"/>
    </location>
    <ligand>
        <name>substrate</name>
    </ligand>
</feature>
<feature type="binding site" evidence="5">
    <location>
        <begin position="287"/>
        <end position="290"/>
    </location>
    <ligand>
        <name>pyridoxal 5'-phosphate</name>
        <dbReference type="ChEBI" id="CHEBI:597326"/>
    </ligand>
</feature>
<accession>A0AAX0Q7W7</accession>
<dbReference type="SUPFAM" id="SSF51419">
    <property type="entry name" value="PLP-binding barrel"/>
    <property type="match status" value="1"/>
</dbReference>
<evidence type="ECO:0000256" key="3">
    <source>
        <dbReference type="ARBA" id="ARBA00022898"/>
    </source>
</evidence>
<protein>
    <recommendedName>
        <fullName evidence="5 6">Diaminopimelate decarboxylase</fullName>
        <shortName evidence="5">DAP decarboxylase</shortName>
        <shortName evidence="5">DAPDC</shortName>
        <ecNumber evidence="5 6">4.1.1.20</ecNumber>
    </recommendedName>
</protein>
<dbReference type="Proteomes" id="UP000243820">
    <property type="component" value="Unassembled WGS sequence"/>
</dbReference>
<comment type="function">
    <text evidence="5">Specifically catalyzes the decarboxylation of meso-diaminopimelate (meso-DAP) to L-lysine.</text>
</comment>
<dbReference type="InterPro" id="IPR002986">
    <property type="entry name" value="DAP_deCOOHase_LysA"/>
</dbReference>
<evidence type="ECO:0000256" key="7">
    <source>
        <dbReference type="PIRSR" id="PIRSR600183-50"/>
    </source>
</evidence>
<dbReference type="GO" id="GO:0009089">
    <property type="term" value="P:lysine biosynthetic process via diaminopimelate"/>
    <property type="evidence" value="ECO:0007669"/>
    <property type="project" value="UniProtKB-UniRule"/>
</dbReference>
<evidence type="ECO:0000313" key="11">
    <source>
        <dbReference type="Proteomes" id="UP000243820"/>
    </source>
</evidence>
<evidence type="ECO:0000256" key="2">
    <source>
        <dbReference type="ARBA" id="ARBA00022793"/>
    </source>
</evidence>
<feature type="binding site" evidence="5">
    <location>
        <position position="243"/>
    </location>
    <ligand>
        <name>pyridoxal 5'-phosphate</name>
        <dbReference type="ChEBI" id="CHEBI:597326"/>
    </ligand>
</feature>
<dbReference type="Gene3D" id="3.20.20.10">
    <property type="entry name" value="Alanine racemase"/>
    <property type="match status" value="1"/>
</dbReference>